<comment type="similarity">
    <text evidence="2 8 9">Belongs to the GPI family.</text>
</comment>
<dbReference type="EC" id="5.3.1.9" evidence="8"/>
<evidence type="ECO:0000256" key="5">
    <source>
        <dbReference type="ARBA" id="ARBA00023152"/>
    </source>
</evidence>
<protein>
    <recommendedName>
        <fullName evidence="8">Glucose-6-phosphate isomerase</fullName>
        <shortName evidence="8">GPI</shortName>
        <ecNumber evidence="8">5.3.1.9</ecNumber>
    </recommendedName>
    <alternativeName>
        <fullName evidence="8">Phosphoglucose isomerase</fullName>
        <shortName evidence="8">PGI</shortName>
    </alternativeName>
    <alternativeName>
        <fullName evidence="8">Phosphohexose isomerase</fullName>
        <shortName evidence="8">PHI</shortName>
    </alternativeName>
</protein>
<comment type="subcellular location">
    <subcellularLocation>
        <location evidence="8">Cytoplasm</location>
    </subcellularLocation>
</comment>
<feature type="active site" description="Proton donor" evidence="8">
    <location>
        <position position="276"/>
    </location>
</feature>
<evidence type="ECO:0000256" key="8">
    <source>
        <dbReference type="HAMAP-Rule" id="MF_00473"/>
    </source>
</evidence>
<dbReference type="InterPro" id="IPR018189">
    <property type="entry name" value="Phosphoglucose_isomerase_CS"/>
</dbReference>
<dbReference type="Gene3D" id="3.40.50.10490">
    <property type="entry name" value="Glucose-6-phosphate isomerase like protein, domain 1"/>
    <property type="match status" value="2"/>
</dbReference>
<feature type="active site" evidence="8">
    <location>
        <position position="406"/>
    </location>
</feature>
<evidence type="ECO:0000313" key="10">
    <source>
        <dbReference type="EMBL" id="MBC6000088.1"/>
    </source>
</evidence>
<dbReference type="PRINTS" id="PR00662">
    <property type="entry name" value="G6PISOMERASE"/>
</dbReference>
<dbReference type="GO" id="GO:0004347">
    <property type="term" value="F:glucose-6-phosphate isomerase activity"/>
    <property type="evidence" value="ECO:0007669"/>
    <property type="project" value="UniProtKB-UniRule"/>
</dbReference>
<evidence type="ECO:0000256" key="4">
    <source>
        <dbReference type="ARBA" id="ARBA00022490"/>
    </source>
</evidence>
<dbReference type="SUPFAM" id="SSF53697">
    <property type="entry name" value="SIS domain"/>
    <property type="match status" value="1"/>
</dbReference>
<keyword evidence="6 8" id="KW-0413">Isomerase</keyword>
<keyword evidence="3 8" id="KW-0312">Gluconeogenesis</keyword>
<sequence length="416" mass="47084">MKIRITGNQMQEEMLQERWQKLADWHEILLSEDTHHLGADYKGWVKLPEEMVEDLIIDLVETAREIQDKCTLFIVVGIGGSFLGTRAVIDALNGSREDCPEVVFAGFNMNGAYISKLKRRIANESVCMCVISKSGRTVEPLLSYAVLKDLMFAKYGYQEARRRIYVITDEKKGDLRPEAFENQFKAFTIPGNIGGRYSVLTAVGLLPIAVAGHDIRMLLDGAKDMQKADWSADGELLRYAAGRTLLQEQGKSLEIFEYFEGNLRYFGEWLKQLFGETEGKDGKGAYPACLFFSRDLHSIGQFLQQGRQIFYETMIRIEHPAEDMEIPWYAGYPYAGKTMEQINACAENGVLQAHQKAGIPIHEIHIEELNAFTMGQMIYFFEMSAALSAYVMGVNPFDQPGVEAYKKEMQALIAEL</sequence>
<dbReference type="PANTHER" id="PTHR11469">
    <property type="entry name" value="GLUCOSE-6-PHOSPHATE ISOMERASE"/>
    <property type="match status" value="1"/>
</dbReference>
<dbReference type="AlphaFoldDB" id="A0A923NC54"/>
<dbReference type="FunFam" id="3.40.50.10490:FF:000016">
    <property type="entry name" value="Glucose-6-phosphate isomerase"/>
    <property type="match status" value="1"/>
</dbReference>
<dbReference type="PROSITE" id="PS51463">
    <property type="entry name" value="P_GLUCOSE_ISOMERASE_3"/>
    <property type="match status" value="1"/>
</dbReference>
<dbReference type="InterPro" id="IPR046348">
    <property type="entry name" value="SIS_dom_sf"/>
</dbReference>
<dbReference type="HAMAP" id="MF_00473">
    <property type="entry name" value="G6P_isomerase"/>
    <property type="match status" value="1"/>
</dbReference>
<evidence type="ECO:0000256" key="1">
    <source>
        <dbReference type="ARBA" id="ARBA00004926"/>
    </source>
</evidence>
<dbReference type="PANTHER" id="PTHR11469:SF1">
    <property type="entry name" value="GLUCOSE-6-PHOSPHATE ISOMERASE"/>
    <property type="match status" value="1"/>
</dbReference>
<comment type="pathway">
    <text evidence="8">Carbohydrate biosynthesis; gluconeogenesis.</text>
</comment>
<keyword evidence="11" id="KW-1185">Reference proteome</keyword>
<dbReference type="GO" id="GO:0005829">
    <property type="term" value="C:cytosol"/>
    <property type="evidence" value="ECO:0007669"/>
    <property type="project" value="TreeGrafter"/>
</dbReference>
<dbReference type="GO" id="GO:0048029">
    <property type="term" value="F:monosaccharide binding"/>
    <property type="evidence" value="ECO:0007669"/>
    <property type="project" value="TreeGrafter"/>
</dbReference>
<dbReference type="GO" id="GO:0097367">
    <property type="term" value="F:carbohydrate derivative binding"/>
    <property type="evidence" value="ECO:0007669"/>
    <property type="project" value="InterPro"/>
</dbReference>
<dbReference type="InterPro" id="IPR035476">
    <property type="entry name" value="SIS_PGI_1"/>
</dbReference>
<dbReference type="PROSITE" id="PS00174">
    <property type="entry name" value="P_GLUCOSE_ISOMERASE_2"/>
    <property type="match status" value="1"/>
</dbReference>
<gene>
    <name evidence="8 10" type="primary">pgi</name>
    <name evidence="10" type="ORF">H8876_08760</name>
</gene>
<dbReference type="EMBL" id="JACRWC010000107">
    <property type="protein sequence ID" value="MBC6000088.1"/>
    <property type="molecule type" value="Genomic_DNA"/>
</dbReference>
<dbReference type="GO" id="GO:0006094">
    <property type="term" value="P:gluconeogenesis"/>
    <property type="evidence" value="ECO:0007669"/>
    <property type="project" value="UniProtKB-UniRule"/>
</dbReference>
<dbReference type="Proteomes" id="UP000644115">
    <property type="component" value="Unassembled WGS sequence"/>
</dbReference>
<comment type="catalytic activity">
    <reaction evidence="7 8 9">
        <text>alpha-D-glucose 6-phosphate = beta-D-fructose 6-phosphate</text>
        <dbReference type="Rhea" id="RHEA:11816"/>
        <dbReference type="ChEBI" id="CHEBI:57634"/>
        <dbReference type="ChEBI" id="CHEBI:58225"/>
        <dbReference type="EC" id="5.3.1.9"/>
    </reaction>
</comment>
<dbReference type="InterPro" id="IPR035482">
    <property type="entry name" value="SIS_PGI_2"/>
</dbReference>
<evidence type="ECO:0000256" key="9">
    <source>
        <dbReference type="RuleBase" id="RU000612"/>
    </source>
</evidence>
<proteinExistence type="inferred from homology"/>
<accession>A0A923NC54</accession>
<evidence type="ECO:0000256" key="6">
    <source>
        <dbReference type="ARBA" id="ARBA00023235"/>
    </source>
</evidence>
<evidence type="ECO:0000256" key="7">
    <source>
        <dbReference type="ARBA" id="ARBA00029321"/>
    </source>
</evidence>
<dbReference type="CDD" id="cd05016">
    <property type="entry name" value="SIS_PGI_2"/>
    <property type="match status" value="1"/>
</dbReference>
<comment type="caution">
    <text evidence="8">Lacks conserved residue(s) required for the propagation of feature annotation.</text>
</comment>
<keyword evidence="5 8" id="KW-0324">Glycolysis</keyword>
<dbReference type="RefSeq" id="WP_249287427.1">
    <property type="nucleotide sequence ID" value="NZ_JACRWC010000107.1"/>
</dbReference>
<dbReference type="CDD" id="cd05015">
    <property type="entry name" value="SIS_PGI_1"/>
    <property type="match status" value="1"/>
</dbReference>
<comment type="caution">
    <text evidence="10">The sequence shown here is derived from an EMBL/GenBank/DDBJ whole genome shotgun (WGS) entry which is preliminary data.</text>
</comment>
<comment type="function">
    <text evidence="8">Catalyzes the reversible isomerization of glucose-6-phosphate to fructose-6-phosphate.</text>
</comment>
<dbReference type="Pfam" id="PF00342">
    <property type="entry name" value="PGI"/>
    <property type="match status" value="1"/>
</dbReference>
<evidence type="ECO:0000313" key="11">
    <source>
        <dbReference type="Proteomes" id="UP000644115"/>
    </source>
</evidence>
<organism evidence="10 11">
    <name type="scientific">Lentihominibacter faecis</name>
    <dbReference type="NCBI Taxonomy" id="2764712"/>
    <lineage>
        <taxon>Bacteria</taxon>
        <taxon>Bacillati</taxon>
        <taxon>Bacillota</taxon>
        <taxon>Clostridia</taxon>
        <taxon>Peptostreptococcales</taxon>
        <taxon>Anaerovoracaceae</taxon>
        <taxon>Lentihominibacter</taxon>
    </lineage>
</organism>
<dbReference type="InterPro" id="IPR001672">
    <property type="entry name" value="G6P_Isomerase"/>
</dbReference>
<evidence type="ECO:0000256" key="2">
    <source>
        <dbReference type="ARBA" id="ARBA00006604"/>
    </source>
</evidence>
<keyword evidence="4 8" id="KW-0963">Cytoplasm</keyword>
<evidence type="ECO:0000256" key="3">
    <source>
        <dbReference type="ARBA" id="ARBA00022432"/>
    </source>
</evidence>
<comment type="pathway">
    <text evidence="1 8 9">Carbohydrate degradation; glycolysis; D-glyceraldehyde 3-phosphate and glycerone phosphate from D-glucose: step 2/4.</text>
</comment>
<dbReference type="GO" id="GO:0051156">
    <property type="term" value="P:glucose 6-phosphate metabolic process"/>
    <property type="evidence" value="ECO:0007669"/>
    <property type="project" value="TreeGrafter"/>
</dbReference>
<name>A0A923NC54_9FIRM</name>
<reference evidence="10" key="1">
    <citation type="submission" date="2020-08" db="EMBL/GenBank/DDBJ databases">
        <authorList>
            <person name="Liu C."/>
            <person name="Sun Q."/>
        </authorList>
    </citation>
    <scope>NUCLEOTIDE SEQUENCE</scope>
    <source>
        <strain evidence="10">BX16</strain>
    </source>
</reference>
<dbReference type="GO" id="GO:0006096">
    <property type="term" value="P:glycolytic process"/>
    <property type="evidence" value="ECO:0007669"/>
    <property type="project" value="UniProtKB-UniRule"/>
</dbReference>